<evidence type="ECO:0000313" key="2">
    <source>
        <dbReference type="EMBL" id="EOS09596.1"/>
    </source>
</evidence>
<proteinExistence type="predicted"/>
<evidence type="ECO:0000313" key="3">
    <source>
        <dbReference type="Proteomes" id="UP000014200"/>
    </source>
</evidence>
<dbReference type="STRING" id="1235788.C802_03709"/>
<evidence type="ECO:0000256" key="1">
    <source>
        <dbReference type="SAM" id="Phobius"/>
    </source>
</evidence>
<dbReference type="HOGENOM" id="CLU_1746006_0_0_10"/>
<keyword evidence="1" id="KW-1133">Transmembrane helix</keyword>
<dbReference type="AlphaFoldDB" id="R9I0L3"/>
<accession>R9I0L3</accession>
<sequence>MVTFFYRLNNYFFWENTAGKPDGFLVHAKSVLGTSLFCSLYMLCLFTGKCCLVRCILLTLQRCNPTKSQCPSMSVYVRLAEKNCAATTICLFPVRFCGGYRGLFYNLYKYNTYIFFPLKVSTIILSIINVVNIPSISSTNRDAQIWKYI</sequence>
<protein>
    <submittedName>
        <fullName evidence="2">Uncharacterized protein</fullName>
    </submittedName>
</protein>
<keyword evidence="1" id="KW-0472">Membrane</keyword>
<keyword evidence="3" id="KW-1185">Reference proteome</keyword>
<name>R9I0L3_9BACT</name>
<feature type="transmembrane region" description="Helical" evidence="1">
    <location>
        <begin position="40"/>
        <end position="60"/>
    </location>
</feature>
<dbReference type="EMBL" id="ASSP01000022">
    <property type="protein sequence ID" value="EOS09596.1"/>
    <property type="molecule type" value="Genomic_DNA"/>
</dbReference>
<keyword evidence="1" id="KW-0812">Transmembrane</keyword>
<comment type="caution">
    <text evidence="2">The sequence shown here is derived from an EMBL/GenBank/DDBJ whole genome shotgun (WGS) entry which is preliminary data.</text>
</comment>
<reference evidence="2 3" key="1">
    <citation type="submission" date="2013-04" db="EMBL/GenBank/DDBJ databases">
        <title>The Genome Sequence of Bacteroides massiliensis dnLKV3.</title>
        <authorList>
            <consortium name="The Broad Institute Genomics Platform"/>
            <consortium name="The Broad Institute Genome Sequencing Center for Infectious Disease"/>
            <person name="Earl A."/>
            <person name="Xavier R."/>
            <person name="Kuhn K."/>
            <person name="Stappenbeck T."/>
            <person name="Walker B."/>
            <person name="Young S."/>
            <person name="Zeng Q."/>
            <person name="Gargeya S."/>
            <person name="Fitzgerald M."/>
            <person name="Haas B."/>
            <person name="Abouelleil A."/>
            <person name="Allen A.W."/>
            <person name="Alvarado L."/>
            <person name="Arachchi H.M."/>
            <person name="Berlin A.M."/>
            <person name="Chapman S.B."/>
            <person name="Gainer-Dewar J."/>
            <person name="Goldberg J."/>
            <person name="Griggs A."/>
            <person name="Gujja S."/>
            <person name="Hansen M."/>
            <person name="Howarth C."/>
            <person name="Imamovic A."/>
            <person name="Ireland A."/>
            <person name="Larimer J."/>
            <person name="McCowan C."/>
            <person name="Murphy C."/>
            <person name="Pearson M."/>
            <person name="Poon T.W."/>
            <person name="Priest M."/>
            <person name="Roberts A."/>
            <person name="Saif S."/>
            <person name="Shea T."/>
            <person name="Sisk P."/>
            <person name="Sykes S."/>
            <person name="Wortman J."/>
            <person name="Nusbaum C."/>
            <person name="Birren B."/>
        </authorList>
    </citation>
    <scope>NUCLEOTIDE SEQUENCE [LARGE SCALE GENOMIC DNA]</scope>
    <source>
        <strain evidence="3">dnLKV3</strain>
    </source>
</reference>
<dbReference type="Proteomes" id="UP000014200">
    <property type="component" value="Unassembled WGS sequence"/>
</dbReference>
<gene>
    <name evidence="2" type="ORF">C802_03709</name>
</gene>
<organism evidence="2 3">
    <name type="scientific">Phocaeicola sartorii</name>
    <dbReference type="NCBI Taxonomy" id="671267"/>
    <lineage>
        <taxon>Bacteria</taxon>
        <taxon>Pseudomonadati</taxon>
        <taxon>Bacteroidota</taxon>
        <taxon>Bacteroidia</taxon>
        <taxon>Bacteroidales</taxon>
        <taxon>Bacteroidaceae</taxon>
        <taxon>Phocaeicola</taxon>
    </lineage>
</organism>